<evidence type="ECO:0000313" key="3">
    <source>
        <dbReference type="Proteomes" id="UP001172155"/>
    </source>
</evidence>
<proteinExistence type="predicted"/>
<evidence type="ECO:0000313" key="2">
    <source>
        <dbReference type="EMBL" id="KAK0750712.1"/>
    </source>
</evidence>
<sequence length="315" mass="33778">MTAYYIYGLSISSLKSWKLCAGGPSSSTPLPTPEPTTKTSSVSPSSSPSSLDKLANSISLPPSASPETSRSTSSSPALFSISVHAGYTTSGPLGFDRPGVYLHNGPYRKDPVIAACGDHSSMSIYTFNNKSYVMLPSARNDGRFEESVMRAAVEKEAGRVVLGLDVDVVGAGGHEWRRERFEWRKVGKEVVGEGGGWVMVLLGGEGGGKGKGKGLDGEEVVAVLRWAKGLRGLSRAYTVEFKGRGLRELGERFQVTVVVTTAWINILRVYGRTMKGIVATGEKDASECRSGVGWTKETMEKYQAGKANLTVFYTT</sequence>
<feature type="region of interest" description="Disordered" evidence="1">
    <location>
        <begin position="22"/>
        <end position="74"/>
    </location>
</feature>
<reference evidence="2" key="1">
    <citation type="submission" date="2023-06" db="EMBL/GenBank/DDBJ databases">
        <title>Genome-scale phylogeny and comparative genomics of the fungal order Sordariales.</title>
        <authorList>
            <consortium name="Lawrence Berkeley National Laboratory"/>
            <person name="Hensen N."/>
            <person name="Bonometti L."/>
            <person name="Westerberg I."/>
            <person name="Brannstrom I.O."/>
            <person name="Guillou S."/>
            <person name="Cros-Aarteil S."/>
            <person name="Calhoun S."/>
            <person name="Haridas S."/>
            <person name="Kuo A."/>
            <person name="Mondo S."/>
            <person name="Pangilinan J."/>
            <person name="Riley R."/>
            <person name="LaButti K."/>
            <person name="Andreopoulos B."/>
            <person name="Lipzen A."/>
            <person name="Chen C."/>
            <person name="Yanf M."/>
            <person name="Daum C."/>
            <person name="Ng V."/>
            <person name="Clum A."/>
            <person name="Steindorff A."/>
            <person name="Ohm R."/>
            <person name="Martin F."/>
            <person name="Silar P."/>
            <person name="Natvig D."/>
            <person name="Lalanne C."/>
            <person name="Gautier V."/>
            <person name="Ament-velasquez S.L."/>
            <person name="Kruys A."/>
            <person name="Hutchinson M.I."/>
            <person name="Powell A.J."/>
            <person name="Barry K."/>
            <person name="Miller A.N."/>
            <person name="Grigoriev I.V."/>
            <person name="Debuchy R."/>
            <person name="Gladieux P."/>
            <person name="Thoren M.H."/>
            <person name="Johannesson H."/>
        </authorList>
    </citation>
    <scope>NUCLEOTIDE SEQUENCE</scope>
    <source>
        <strain evidence="2">SMH3187-1</strain>
    </source>
</reference>
<dbReference type="Proteomes" id="UP001172155">
    <property type="component" value="Unassembled WGS sequence"/>
</dbReference>
<protein>
    <submittedName>
        <fullName evidence="2">Uncharacterized protein</fullName>
    </submittedName>
</protein>
<organism evidence="2 3">
    <name type="scientific">Schizothecium vesticola</name>
    <dbReference type="NCBI Taxonomy" id="314040"/>
    <lineage>
        <taxon>Eukaryota</taxon>
        <taxon>Fungi</taxon>
        <taxon>Dikarya</taxon>
        <taxon>Ascomycota</taxon>
        <taxon>Pezizomycotina</taxon>
        <taxon>Sordariomycetes</taxon>
        <taxon>Sordariomycetidae</taxon>
        <taxon>Sordariales</taxon>
        <taxon>Schizotheciaceae</taxon>
        <taxon>Schizothecium</taxon>
    </lineage>
</organism>
<evidence type="ECO:0000256" key="1">
    <source>
        <dbReference type="SAM" id="MobiDB-lite"/>
    </source>
</evidence>
<accession>A0AA40F4A1</accession>
<keyword evidence="3" id="KW-1185">Reference proteome</keyword>
<comment type="caution">
    <text evidence="2">The sequence shown here is derived from an EMBL/GenBank/DDBJ whole genome shotgun (WGS) entry which is preliminary data.</text>
</comment>
<dbReference type="EMBL" id="JAUKUD010000002">
    <property type="protein sequence ID" value="KAK0750712.1"/>
    <property type="molecule type" value="Genomic_DNA"/>
</dbReference>
<gene>
    <name evidence="2" type="ORF">B0T18DRAFT_425475</name>
</gene>
<feature type="compositionally biased region" description="Low complexity" evidence="1">
    <location>
        <begin position="61"/>
        <end position="74"/>
    </location>
</feature>
<feature type="compositionally biased region" description="Low complexity" evidence="1">
    <location>
        <begin position="24"/>
        <end position="50"/>
    </location>
</feature>
<name>A0AA40F4A1_9PEZI</name>
<dbReference type="AlphaFoldDB" id="A0AA40F4A1"/>